<dbReference type="InParanoid" id="A2G405"/>
<dbReference type="EMBL" id="DS114354">
    <property type="protein sequence ID" value="EAX88107.1"/>
    <property type="molecule type" value="Genomic_DNA"/>
</dbReference>
<reference evidence="2" key="2">
    <citation type="journal article" date="2007" name="Science">
        <title>Draft genome sequence of the sexually transmitted pathogen Trichomonas vaginalis.</title>
        <authorList>
            <person name="Carlton J.M."/>
            <person name="Hirt R.P."/>
            <person name="Silva J.C."/>
            <person name="Delcher A.L."/>
            <person name="Schatz M."/>
            <person name="Zhao Q."/>
            <person name="Wortman J.R."/>
            <person name="Bidwell S.L."/>
            <person name="Alsmark U.C.M."/>
            <person name="Besteiro S."/>
            <person name="Sicheritz-Ponten T."/>
            <person name="Noel C.J."/>
            <person name="Dacks J.B."/>
            <person name="Foster P.G."/>
            <person name="Simillion C."/>
            <person name="Van de Peer Y."/>
            <person name="Miranda-Saavedra D."/>
            <person name="Barton G.J."/>
            <person name="Westrop G.D."/>
            <person name="Mueller S."/>
            <person name="Dessi D."/>
            <person name="Fiori P.L."/>
            <person name="Ren Q."/>
            <person name="Paulsen I."/>
            <person name="Zhang H."/>
            <person name="Bastida-Corcuera F.D."/>
            <person name="Simoes-Barbosa A."/>
            <person name="Brown M.T."/>
            <person name="Hayes R.D."/>
            <person name="Mukherjee M."/>
            <person name="Okumura C.Y."/>
            <person name="Schneider R."/>
            <person name="Smith A.J."/>
            <person name="Vanacova S."/>
            <person name="Villalvazo M."/>
            <person name="Haas B.J."/>
            <person name="Pertea M."/>
            <person name="Feldblyum T.V."/>
            <person name="Utterback T.R."/>
            <person name="Shu C.L."/>
            <person name="Osoegawa K."/>
            <person name="de Jong P.J."/>
            <person name="Hrdy I."/>
            <person name="Horvathova L."/>
            <person name="Zubacova Z."/>
            <person name="Dolezal P."/>
            <person name="Malik S.B."/>
            <person name="Logsdon J.M. Jr."/>
            <person name="Henze K."/>
            <person name="Gupta A."/>
            <person name="Wang C.C."/>
            <person name="Dunne R.L."/>
            <person name="Upcroft J.A."/>
            <person name="Upcroft P."/>
            <person name="White O."/>
            <person name="Salzberg S.L."/>
            <person name="Tang P."/>
            <person name="Chiu C.-H."/>
            <person name="Lee Y.-S."/>
            <person name="Embley T.M."/>
            <person name="Coombs G.H."/>
            <person name="Mottram J.C."/>
            <person name="Tachezy J."/>
            <person name="Fraser-Liggett C.M."/>
            <person name="Johnson P.J."/>
        </authorList>
    </citation>
    <scope>NUCLEOTIDE SEQUENCE [LARGE SCALE GENOMIC DNA]</scope>
    <source>
        <strain evidence="2">G3</strain>
    </source>
</reference>
<dbReference type="Proteomes" id="UP000001542">
    <property type="component" value="Unassembled WGS sequence"/>
</dbReference>
<proteinExistence type="predicted"/>
<accession>A2G405</accession>
<organism evidence="2 3">
    <name type="scientific">Trichomonas vaginalis (strain ATCC PRA-98 / G3)</name>
    <dbReference type="NCBI Taxonomy" id="412133"/>
    <lineage>
        <taxon>Eukaryota</taxon>
        <taxon>Metamonada</taxon>
        <taxon>Parabasalia</taxon>
        <taxon>Trichomonadida</taxon>
        <taxon>Trichomonadidae</taxon>
        <taxon>Trichomonas</taxon>
    </lineage>
</organism>
<sequence length="184" mass="21065">MNFLNLTALFTRAAEKDLRKIIQGNWTVSIVDLNSAGVQKNDDIEFNITINNETDSVLSSNFVAEDINYECKFNFNSNTSFDFELTNSDGFRFDQSFDIVTHQENARTATGFIPELQSTFSLNILGDTAAEFSLYNTNTMQVRIIRLVKTIPRKRNLLWLAPSAIGLVFLVIKFIYDKNRQQKK</sequence>
<dbReference type="KEGG" id="tva:4745764"/>
<feature type="transmembrane region" description="Helical" evidence="1">
    <location>
        <begin position="157"/>
        <end position="176"/>
    </location>
</feature>
<keyword evidence="1" id="KW-1133">Transmembrane helix</keyword>
<dbReference type="VEuPathDB" id="TrichDB:TVAG_422620"/>
<gene>
    <name evidence="2" type="ORF">TVAG_422620</name>
</gene>
<name>A2G405_TRIV3</name>
<keyword evidence="1" id="KW-0472">Membrane</keyword>
<keyword evidence="3" id="KW-1185">Reference proteome</keyword>
<evidence type="ECO:0000313" key="3">
    <source>
        <dbReference type="Proteomes" id="UP000001542"/>
    </source>
</evidence>
<dbReference type="AlphaFoldDB" id="A2G405"/>
<evidence type="ECO:0000256" key="1">
    <source>
        <dbReference type="SAM" id="Phobius"/>
    </source>
</evidence>
<evidence type="ECO:0000313" key="2">
    <source>
        <dbReference type="EMBL" id="EAX88107.1"/>
    </source>
</evidence>
<reference evidence="2" key="1">
    <citation type="submission" date="2006-10" db="EMBL/GenBank/DDBJ databases">
        <authorList>
            <person name="Amadeo P."/>
            <person name="Zhao Q."/>
            <person name="Wortman J."/>
            <person name="Fraser-Liggett C."/>
            <person name="Carlton J."/>
        </authorList>
    </citation>
    <scope>NUCLEOTIDE SEQUENCE</scope>
    <source>
        <strain evidence="2">G3</strain>
    </source>
</reference>
<protein>
    <submittedName>
        <fullName evidence="2">Uncharacterized protein</fullName>
    </submittedName>
</protein>
<keyword evidence="1" id="KW-0812">Transmembrane</keyword>
<dbReference type="RefSeq" id="XP_001301037.1">
    <property type="nucleotide sequence ID" value="XM_001301036.1"/>
</dbReference>
<dbReference type="VEuPathDB" id="TrichDB:TVAGG3_0408830"/>